<evidence type="ECO:0000259" key="2">
    <source>
        <dbReference type="Pfam" id="PF18962"/>
    </source>
</evidence>
<dbReference type="Pfam" id="PF18962">
    <property type="entry name" value="Por_Secre_tail"/>
    <property type="match status" value="1"/>
</dbReference>
<feature type="domain" description="Secretion system C-terminal sorting" evidence="2">
    <location>
        <begin position="503"/>
        <end position="566"/>
    </location>
</feature>
<dbReference type="EMBL" id="JAAVTK010000012">
    <property type="protein sequence ID" value="NKI90972.1"/>
    <property type="molecule type" value="Genomic_DNA"/>
</dbReference>
<dbReference type="NCBIfam" id="TIGR04183">
    <property type="entry name" value="Por_Secre_tail"/>
    <property type="match status" value="1"/>
</dbReference>
<dbReference type="InterPro" id="IPR026444">
    <property type="entry name" value="Secre_tail"/>
</dbReference>
<feature type="signal peptide" evidence="1">
    <location>
        <begin position="1"/>
        <end position="26"/>
    </location>
</feature>
<dbReference type="Gene3D" id="2.120.10.30">
    <property type="entry name" value="TolB, C-terminal domain"/>
    <property type="match status" value="1"/>
</dbReference>
<organism evidence="3 4">
    <name type="scientific">Hymenobacter artigasi</name>
    <dbReference type="NCBI Taxonomy" id="2719616"/>
    <lineage>
        <taxon>Bacteria</taxon>
        <taxon>Pseudomonadati</taxon>
        <taxon>Bacteroidota</taxon>
        <taxon>Cytophagia</taxon>
        <taxon>Cytophagales</taxon>
        <taxon>Hymenobacteraceae</taxon>
        <taxon>Hymenobacter</taxon>
    </lineage>
</organism>
<gene>
    <name evidence="3" type="ORF">HBN54_003584</name>
</gene>
<dbReference type="InterPro" id="IPR011042">
    <property type="entry name" value="6-blade_b-propeller_TolB-like"/>
</dbReference>
<dbReference type="RefSeq" id="WP_168674554.1">
    <property type="nucleotide sequence ID" value="NZ_JAAVTK010000012.1"/>
</dbReference>
<keyword evidence="4" id="KW-1185">Reference proteome</keyword>
<evidence type="ECO:0000313" key="4">
    <source>
        <dbReference type="Proteomes" id="UP000717634"/>
    </source>
</evidence>
<keyword evidence="1" id="KW-0732">Signal</keyword>
<protein>
    <recommendedName>
        <fullName evidence="2">Secretion system C-terminal sorting domain-containing protein</fullName>
    </recommendedName>
</protein>
<feature type="chain" id="PRO_5045146200" description="Secretion system C-terminal sorting domain-containing protein" evidence="1">
    <location>
        <begin position="27"/>
        <end position="573"/>
    </location>
</feature>
<dbReference type="SUPFAM" id="SSF101898">
    <property type="entry name" value="NHL repeat"/>
    <property type="match status" value="1"/>
</dbReference>
<proteinExistence type="predicted"/>
<sequence>MKTPTVRFAQLAAVVLSSLAFGPRAAAQTTPAWDSARGTGSYLSPYTRRVTDAQGNMYEVGTFSVRTGVGQTVLTSRGSHDGYLAKYTPLGAVAWVQQLGSTGSDGTDDVALDAAGNVYVVGNFQGTIDMGHGQTLSAGNYVGTKAFVARYDAQGNLAWAKQSDDVSRDPAFPICTPQATATGVTIDGAGNVLVSGGHVYCSGISFGGQLLASSARVAAPYTTYLARFSAATGDVQSLKNLFYSDRSTGAGVVYPLRLVNAPGGGFYLVTDFLMGVSFPTGLAFPSPTSVNLMAAKYNAAGNLEWARTFGGPDFDDLTGAAADATGNLYLTGTFRQSLQFGGSTLTGSTATASNEDAFLVRFSAQGTEQWAQSLVSASSDYLSGVCVDGGGNAYVAGSFGNQARIGAFTLASAGGSDILVASYSPQGQLRWVQQAGGPGQDRGLGLGLLPQGSLQVYGFANYGATFGSITPSGVSSYSGFVAQLGASGTALAAATASPLPQGLYPNPASDGVYLPGLASGTLVQLIDATGRVARTTTMSAEAAVSVRGLAPGLYTLRTTDKRGQSYTARVAVE</sequence>
<dbReference type="Proteomes" id="UP000717634">
    <property type="component" value="Unassembled WGS sequence"/>
</dbReference>
<evidence type="ECO:0000313" key="3">
    <source>
        <dbReference type="EMBL" id="NKI90972.1"/>
    </source>
</evidence>
<reference evidence="3 4" key="1">
    <citation type="submission" date="2020-03" db="EMBL/GenBank/DDBJ databases">
        <title>Genomic Encyclopedia of Type Strains, Phase IV (KMG-V): Genome sequencing to study the core and pangenomes of soil and plant-associated prokaryotes.</title>
        <authorList>
            <person name="Whitman W."/>
        </authorList>
    </citation>
    <scope>NUCLEOTIDE SEQUENCE [LARGE SCALE GENOMIC DNA]</scope>
    <source>
        <strain evidence="3 4">1B</strain>
    </source>
</reference>
<evidence type="ECO:0000256" key="1">
    <source>
        <dbReference type="SAM" id="SignalP"/>
    </source>
</evidence>
<dbReference type="InterPro" id="IPR052918">
    <property type="entry name" value="Motility_Chemotaxis_Reg"/>
</dbReference>
<dbReference type="PANTHER" id="PTHR35580:SF1">
    <property type="entry name" value="PHYTASE-LIKE DOMAIN-CONTAINING PROTEIN"/>
    <property type="match status" value="1"/>
</dbReference>
<accession>A0ABX1HL46</accession>
<name>A0ABX1HL46_9BACT</name>
<comment type="caution">
    <text evidence="3">The sequence shown here is derived from an EMBL/GenBank/DDBJ whole genome shotgun (WGS) entry which is preliminary data.</text>
</comment>
<dbReference type="PANTHER" id="PTHR35580">
    <property type="entry name" value="CELL SURFACE GLYCOPROTEIN (S-LAYER PROTEIN)-LIKE PROTEIN"/>
    <property type="match status" value="1"/>
</dbReference>